<organism evidence="1 2">
    <name type="scientific">Leptospira yasudae</name>
    <dbReference type="NCBI Taxonomy" id="2202201"/>
    <lineage>
        <taxon>Bacteria</taxon>
        <taxon>Pseudomonadati</taxon>
        <taxon>Spirochaetota</taxon>
        <taxon>Spirochaetia</taxon>
        <taxon>Leptospirales</taxon>
        <taxon>Leptospiraceae</taxon>
        <taxon>Leptospira</taxon>
    </lineage>
</organism>
<dbReference type="AlphaFoldDB" id="A0A6N4QXX3"/>
<gene>
    <name evidence="1" type="ORF">EHQ83_14600</name>
</gene>
<protein>
    <submittedName>
        <fullName evidence="1">Uncharacterized protein</fullName>
    </submittedName>
</protein>
<comment type="caution">
    <text evidence="1">The sequence shown here is derived from an EMBL/GenBank/DDBJ whole genome shotgun (WGS) entry which is preliminary data.</text>
</comment>
<evidence type="ECO:0000313" key="1">
    <source>
        <dbReference type="EMBL" id="TGL82053.1"/>
    </source>
</evidence>
<dbReference type="EMBL" id="RQGM01000059">
    <property type="protein sequence ID" value="TGL82053.1"/>
    <property type="molecule type" value="Genomic_DNA"/>
</dbReference>
<sequence length="362" mass="40851">MIRKWMFFFLFASIVDCAGWERLVSPSRWEKIGTPQYKNTQVFVIDPQEDVEIEADEGTKIQFPKGSLLAQNGGLVNSPVRIEISEYYKSEDILLSGLSTVSSGRPIQTKGMISLNGYMESGGKVKVNPKNPPKVAFASSFEPGYEMFYGTKSGDGILDWSTQVPRKTNASASGADKDVSETAKNDTQENLNILNLENQKEGSKGNRIVLAKYQSASYADRAEPMSESGPAERRVAAQNSYYYPILNFGWINCDRFLYMGLKLIPLNIDTNYPTYEEETTYLLIIPSVRSVMPAYKDPNNRVYFPNLPPGEKAVLYALKKTGVTRWQVWIRETIVGKEDKLVPEWELVGPKTLEKRIRSLNF</sequence>
<reference evidence="1 2" key="1">
    <citation type="journal article" date="2019" name="PLoS Negl. Trop. Dis.">
        <title>Revisiting the worldwide diversity of Leptospira species in the environment.</title>
        <authorList>
            <person name="Vincent A.T."/>
            <person name="Schiettekatte O."/>
            <person name="Bourhy P."/>
            <person name="Veyrier F.J."/>
            <person name="Picardeau M."/>
        </authorList>
    </citation>
    <scope>NUCLEOTIDE SEQUENCE [LARGE SCALE GENOMIC DNA]</scope>
    <source>
        <strain evidence="1 2">201702445</strain>
    </source>
</reference>
<evidence type="ECO:0000313" key="2">
    <source>
        <dbReference type="Proteomes" id="UP000297613"/>
    </source>
</evidence>
<accession>A0A6N4QXX3</accession>
<proteinExistence type="predicted"/>
<name>A0A6N4QXX3_9LEPT</name>
<dbReference type="RefSeq" id="WP_135568783.1">
    <property type="nucleotide sequence ID" value="NZ_RQGK01000049.1"/>
</dbReference>
<dbReference type="Proteomes" id="UP000297613">
    <property type="component" value="Unassembled WGS sequence"/>
</dbReference>